<dbReference type="SUPFAM" id="SSF55729">
    <property type="entry name" value="Acyl-CoA N-acyltransferases (Nat)"/>
    <property type="match status" value="1"/>
</dbReference>
<dbReference type="PANTHER" id="PTHR42791:SF1">
    <property type="entry name" value="N-ACETYLTRANSFERASE DOMAIN-CONTAINING PROTEIN"/>
    <property type="match status" value="1"/>
</dbReference>
<reference evidence="2" key="1">
    <citation type="submission" date="2020-05" db="EMBL/GenBank/DDBJ databases">
        <title>Mycena genomes resolve the evolution of fungal bioluminescence.</title>
        <authorList>
            <person name="Tsai I.J."/>
        </authorList>
    </citation>
    <scope>NUCLEOTIDE SEQUENCE</scope>
    <source>
        <strain evidence="2">CCC161011</strain>
    </source>
</reference>
<dbReference type="InterPro" id="IPR000182">
    <property type="entry name" value="GNAT_dom"/>
</dbReference>
<dbReference type="PROSITE" id="PS51186">
    <property type="entry name" value="GNAT"/>
    <property type="match status" value="1"/>
</dbReference>
<sequence length="233" mass="25639">MAYRVRQLTPVSLSEGPEMDAIQDVLSNAFQSDLFTAVVTAHDPAGTDTSHVGPFWKSTVIAGLLGGEVYVAETIDKKIIGCAVWFGPGRTMYDTEDQQELSLGPLMASFNEELQNWWHTDFLPKYDSVVASALGGDDVKHNSWHLQTLGVDPAYQRKHVAKLLIEAIAEKAKVTQSSLCTECETETNVEVYTRLGFEMMPKGGDKNTSKTFFTGVNGHSFPMWVMARGSKLG</sequence>
<dbReference type="Proteomes" id="UP000620124">
    <property type="component" value="Unassembled WGS sequence"/>
</dbReference>
<keyword evidence="2" id="KW-0808">Transferase</keyword>
<dbReference type="InterPro" id="IPR052523">
    <property type="entry name" value="Trichothecene_AcTrans"/>
</dbReference>
<protein>
    <submittedName>
        <fullName evidence="2">N-acetyltransferase domain-containing protein</fullName>
    </submittedName>
</protein>
<dbReference type="AlphaFoldDB" id="A0A8H6XS27"/>
<dbReference type="EMBL" id="JACAZI010000012">
    <property type="protein sequence ID" value="KAF7347025.1"/>
    <property type="molecule type" value="Genomic_DNA"/>
</dbReference>
<proteinExistence type="predicted"/>
<feature type="domain" description="N-acetyltransferase" evidence="1">
    <location>
        <begin position="82"/>
        <end position="228"/>
    </location>
</feature>
<name>A0A8H6XS27_9AGAR</name>
<dbReference type="CDD" id="cd04301">
    <property type="entry name" value="NAT_SF"/>
    <property type="match status" value="1"/>
</dbReference>
<evidence type="ECO:0000313" key="2">
    <source>
        <dbReference type="EMBL" id="KAF7347025.1"/>
    </source>
</evidence>
<dbReference type="GO" id="GO:0016747">
    <property type="term" value="F:acyltransferase activity, transferring groups other than amino-acyl groups"/>
    <property type="evidence" value="ECO:0007669"/>
    <property type="project" value="InterPro"/>
</dbReference>
<dbReference type="Pfam" id="PF00583">
    <property type="entry name" value="Acetyltransf_1"/>
    <property type="match status" value="1"/>
</dbReference>
<organism evidence="2 3">
    <name type="scientific">Mycena venus</name>
    <dbReference type="NCBI Taxonomy" id="2733690"/>
    <lineage>
        <taxon>Eukaryota</taxon>
        <taxon>Fungi</taxon>
        <taxon>Dikarya</taxon>
        <taxon>Basidiomycota</taxon>
        <taxon>Agaricomycotina</taxon>
        <taxon>Agaricomycetes</taxon>
        <taxon>Agaricomycetidae</taxon>
        <taxon>Agaricales</taxon>
        <taxon>Marasmiineae</taxon>
        <taxon>Mycenaceae</taxon>
        <taxon>Mycena</taxon>
    </lineage>
</organism>
<evidence type="ECO:0000313" key="3">
    <source>
        <dbReference type="Proteomes" id="UP000620124"/>
    </source>
</evidence>
<dbReference type="InterPro" id="IPR016181">
    <property type="entry name" value="Acyl_CoA_acyltransferase"/>
</dbReference>
<evidence type="ECO:0000259" key="1">
    <source>
        <dbReference type="PROSITE" id="PS51186"/>
    </source>
</evidence>
<accession>A0A8H6XS27</accession>
<keyword evidence="3" id="KW-1185">Reference proteome</keyword>
<gene>
    <name evidence="2" type="ORF">MVEN_01455700</name>
</gene>
<dbReference type="PANTHER" id="PTHR42791">
    <property type="entry name" value="GNAT FAMILY ACETYLTRANSFERASE"/>
    <property type="match status" value="1"/>
</dbReference>
<dbReference type="Gene3D" id="3.40.630.30">
    <property type="match status" value="1"/>
</dbReference>
<dbReference type="OrthoDB" id="61113at2759"/>
<comment type="caution">
    <text evidence="2">The sequence shown here is derived from an EMBL/GenBank/DDBJ whole genome shotgun (WGS) entry which is preliminary data.</text>
</comment>